<keyword evidence="4" id="KW-0032">Aminotransferase</keyword>
<evidence type="ECO:0000313" key="4">
    <source>
        <dbReference type="EMBL" id="CAA9275058.1"/>
    </source>
</evidence>
<reference evidence="4" key="1">
    <citation type="submission" date="2020-02" db="EMBL/GenBank/DDBJ databases">
        <authorList>
            <person name="Meier V. D."/>
        </authorList>
    </citation>
    <scope>NUCLEOTIDE SEQUENCE</scope>
    <source>
        <strain evidence="4">AVDCRST_MAG10</strain>
    </source>
</reference>
<comment type="similarity">
    <text evidence="3">Belongs to the class-III pyridoxal-phosphate-dependent aminotransferase family.</text>
</comment>
<evidence type="ECO:0000256" key="3">
    <source>
        <dbReference type="RuleBase" id="RU003560"/>
    </source>
</evidence>
<keyword evidence="4" id="KW-0413">Isomerase</keyword>
<dbReference type="EC" id="5.4.3.8" evidence="4"/>
<protein>
    <submittedName>
        <fullName evidence="4">Glutamate-1-semialdehyde aminotransferase</fullName>
        <ecNumber evidence="4">5.4.3.8</ecNumber>
    </submittedName>
</protein>
<dbReference type="PROSITE" id="PS00600">
    <property type="entry name" value="AA_TRANSFER_CLASS_3"/>
    <property type="match status" value="1"/>
</dbReference>
<dbReference type="Gene3D" id="3.90.1150.10">
    <property type="entry name" value="Aspartate Aminotransferase, domain 1"/>
    <property type="match status" value="1"/>
</dbReference>
<dbReference type="InterPro" id="IPR015422">
    <property type="entry name" value="PyrdxlP-dep_Trfase_small"/>
</dbReference>
<dbReference type="PANTHER" id="PTHR43713">
    <property type="entry name" value="GLUTAMATE-1-SEMIALDEHYDE 2,1-AMINOMUTASE"/>
    <property type="match status" value="1"/>
</dbReference>
<organism evidence="4">
    <name type="scientific">uncultured Acidimicrobiales bacterium</name>
    <dbReference type="NCBI Taxonomy" id="310071"/>
    <lineage>
        <taxon>Bacteria</taxon>
        <taxon>Bacillati</taxon>
        <taxon>Actinomycetota</taxon>
        <taxon>Acidimicrobiia</taxon>
        <taxon>Acidimicrobiales</taxon>
        <taxon>environmental samples</taxon>
    </lineage>
</organism>
<dbReference type="GO" id="GO:0008483">
    <property type="term" value="F:transaminase activity"/>
    <property type="evidence" value="ECO:0007669"/>
    <property type="project" value="UniProtKB-KW"/>
</dbReference>
<dbReference type="Pfam" id="PF00202">
    <property type="entry name" value="Aminotran_3"/>
    <property type="match status" value="1"/>
</dbReference>
<dbReference type="PANTHER" id="PTHR43713:SF3">
    <property type="entry name" value="GLUTAMATE-1-SEMIALDEHYDE 2,1-AMINOMUTASE 1, CHLOROPLASTIC-RELATED"/>
    <property type="match status" value="1"/>
</dbReference>
<proteinExistence type="inferred from homology"/>
<sequence length="430" mass="45685">MSAPAATIDREDLLTRARRVIPGGASAGGRPLYDDVIDSAHGAYLYSPTGKRYIDHLLSYGPIVIGHTDEVVNAAVASTMSRVDLNWVGPQANEVELAEKIVALVPSAEKVVLMNTGTDALQHALHVARAATGRQRILKFHGHYHGWVGELGVGANFDVEPGAAPAASTPNSGGSAPDVADDVIVVDWNDIEAVEQVFLAHGRDLAAVFTEPYLHSYTNAAPAPGFLERLRELSSLHRAVLVFDEVKTGFRHHVGGYQVIAGVTPDLTALGKAMGNGFTISALAGRADLMDLLGTEVTIDGTYYANPYGAAASLATIALLEAGAVEHLWTLGERLREGLTAAIRDTGVVANVTGVGSGWIINWRETPPVTFSEAADADFDRAESFRVAMLDAGILLPPYVITDARICAAYTIDDIDETVEAARRAFALVR</sequence>
<dbReference type="InterPro" id="IPR049704">
    <property type="entry name" value="Aminotrans_3_PPA_site"/>
</dbReference>
<keyword evidence="2 3" id="KW-0663">Pyridoxal phosphate</keyword>
<comment type="cofactor">
    <cofactor evidence="1">
        <name>pyridoxal 5'-phosphate</name>
        <dbReference type="ChEBI" id="CHEBI:597326"/>
    </cofactor>
</comment>
<evidence type="ECO:0000256" key="2">
    <source>
        <dbReference type="ARBA" id="ARBA00022898"/>
    </source>
</evidence>
<dbReference type="SUPFAM" id="SSF53383">
    <property type="entry name" value="PLP-dependent transferases"/>
    <property type="match status" value="1"/>
</dbReference>
<dbReference type="GO" id="GO:0030170">
    <property type="term" value="F:pyridoxal phosphate binding"/>
    <property type="evidence" value="ECO:0007669"/>
    <property type="project" value="InterPro"/>
</dbReference>
<name>A0A6J4JAH6_9ACTN</name>
<keyword evidence="4" id="KW-0808">Transferase</keyword>
<evidence type="ECO:0000256" key="1">
    <source>
        <dbReference type="ARBA" id="ARBA00001933"/>
    </source>
</evidence>
<accession>A0A6J4JAH6</accession>
<dbReference type="GO" id="GO:0042286">
    <property type="term" value="F:glutamate-1-semialdehyde 2,1-aminomutase activity"/>
    <property type="evidence" value="ECO:0007669"/>
    <property type="project" value="UniProtKB-EC"/>
</dbReference>
<dbReference type="InterPro" id="IPR015421">
    <property type="entry name" value="PyrdxlP-dep_Trfase_major"/>
</dbReference>
<gene>
    <name evidence="4" type="ORF">AVDCRST_MAG10-3541</name>
</gene>
<dbReference type="EMBL" id="CADCTB010000213">
    <property type="protein sequence ID" value="CAA9275058.1"/>
    <property type="molecule type" value="Genomic_DNA"/>
</dbReference>
<dbReference type="InterPro" id="IPR005814">
    <property type="entry name" value="Aminotrans_3"/>
</dbReference>
<dbReference type="AlphaFoldDB" id="A0A6J4JAH6"/>
<dbReference type="InterPro" id="IPR015424">
    <property type="entry name" value="PyrdxlP-dep_Trfase"/>
</dbReference>
<dbReference type="Gene3D" id="3.40.640.10">
    <property type="entry name" value="Type I PLP-dependent aspartate aminotransferase-like (Major domain)"/>
    <property type="match status" value="1"/>
</dbReference>